<name>A0A5B2VLG5_9BACT</name>
<protein>
    <submittedName>
        <fullName evidence="1">Uncharacterized protein</fullName>
    </submittedName>
</protein>
<sequence length="68" mass="7950">MKKLIPNRIVIYARDVENITGRKGRTARLLLQRIRKIYGKKPGQFVTITEFCQFAGLKEEEITCFLVH</sequence>
<gene>
    <name evidence="1" type="ORF">F0L74_23130</name>
</gene>
<dbReference type="EMBL" id="VUOC01000004">
    <property type="protein sequence ID" value="KAA2239107.1"/>
    <property type="molecule type" value="Genomic_DNA"/>
</dbReference>
<reference evidence="1 2" key="2">
    <citation type="submission" date="2019-09" db="EMBL/GenBank/DDBJ databases">
        <authorList>
            <person name="Jin C."/>
        </authorList>
    </citation>
    <scope>NUCLEOTIDE SEQUENCE [LARGE SCALE GENOMIC DNA]</scope>
    <source>
        <strain evidence="1 2">BN140078</strain>
    </source>
</reference>
<reference evidence="1 2" key="1">
    <citation type="submission" date="2019-09" db="EMBL/GenBank/DDBJ databases">
        <title>Chitinophaga ginsengihumi sp. nov., isolated from soil of ginseng rhizosphere.</title>
        <authorList>
            <person name="Lee J."/>
        </authorList>
    </citation>
    <scope>NUCLEOTIDE SEQUENCE [LARGE SCALE GENOMIC DNA]</scope>
    <source>
        <strain evidence="1 2">BN140078</strain>
    </source>
</reference>
<evidence type="ECO:0000313" key="2">
    <source>
        <dbReference type="Proteomes" id="UP000324611"/>
    </source>
</evidence>
<evidence type="ECO:0000313" key="1">
    <source>
        <dbReference type="EMBL" id="KAA2239107.1"/>
    </source>
</evidence>
<dbReference type="AlphaFoldDB" id="A0A5B2VLG5"/>
<dbReference type="RefSeq" id="WP_149840286.1">
    <property type="nucleotide sequence ID" value="NZ_VUOC01000004.1"/>
</dbReference>
<dbReference type="Proteomes" id="UP000324611">
    <property type="component" value="Unassembled WGS sequence"/>
</dbReference>
<comment type="caution">
    <text evidence="1">The sequence shown here is derived from an EMBL/GenBank/DDBJ whole genome shotgun (WGS) entry which is preliminary data.</text>
</comment>
<proteinExistence type="predicted"/>
<accession>A0A5B2VLG5</accession>
<keyword evidence="2" id="KW-1185">Reference proteome</keyword>
<organism evidence="1 2">
    <name type="scientific">Chitinophaga agrisoli</name>
    <dbReference type="NCBI Taxonomy" id="2607653"/>
    <lineage>
        <taxon>Bacteria</taxon>
        <taxon>Pseudomonadati</taxon>
        <taxon>Bacteroidota</taxon>
        <taxon>Chitinophagia</taxon>
        <taxon>Chitinophagales</taxon>
        <taxon>Chitinophagaceae</taxon>
        <taxon>Chitinophaga</taxon>
    </lineage>
</organism>